<feature type="active site" evidence="6">
    <location>
        <position position="187"/>
    </location>
</feature>
<accession>A0A1W0X8B9</accession>
<feature type="compositionally biased region" description="Low complexity" evidence="8">
    <location>
        <begin position="326"/>
        <end position="338"/>
    </location>
</feature>
<dbReference type="InterPro" id="IPR006026">
    <property type="entry name" value="Peptidase_Metallo"/>
</dbReference>
<evidence type="ECO:0000259" key="9">
    <source>
        <dbReference type="PROSITE" id="PS51864"/>
    </source>
</evidence>
<reference evidence="11" key="1">
    <citation type="submission" date="2017-01" db="EMBL/GenBank/DDBJ databases">
        <title>Comparative genomics of anhydrobiosis in the tardigrade Hypsibius dujardini.</title>
        <authorList>
            <person name="Yoshida Y."/>
            <person name="Koutsovoulos G."/>
            <person name="Laetsch D."/>
            <person name="Stevens L."/>
            <person name="Kumar S."/>
            <person name="Horikawa D."/>
            <person name="Ishino K."/>
            <person name="Komine S."/>
            <person name="Tomita M."/>
            <person name="Blaxter M."/>
            <person name="Arakawa K."/>
        </authorList>
    </citation>
    <scope>NUCLEOTIDE SEQUENCE [LARGE SCALE GENOMIC DNA]</scope>
    <source>
        <strain evidence="11">Z151</strain>
    </source>
</reference>
<dbReference type="PANTHER" id="PTHR10127:SF780">
    <property type="entry name" value="METALLOENDOPEPTIDASE"/>
    <property type="match status" value="1"/>
</dbReference>
<gene>
    <name evidence="10" type="ORF">BV898_02638</name>
</gene>
<dbReference type="SMART" id="SM00235">
    <property type="entry name" value="ZnMc"/>
    <property type="match status" value="1"/>
</dbReference>
<feature type="domain" description="Peptidase M12A" evidence="9">
    <location>
        <begin position="87"/>
        <end position="295"/>
    </location>
</feature>
<evidence type="ECO:0000256" key="1">
    <source>
        <dbReference type="ARBA" id="ARBA00022670"/>
    </source>
</evidence>
<sequence>MEITRVIYTFAVTVCLGKFAESNGLPSDWRFSIANDTFAYSVRHFQRPMVGPRSGTSRTDGTIVEGDIRARPTAANQRPRQGPRFFNAVVGETQTWPRGIVPYVLASDFSWPERELIKEAINDIERRTCVRFLEWPGGASYVDHRDYIRIEKTEGTCSSYVGRMQIGEQDVQLAAGCLKLIGEVQHELLHALGLYHEQSRMDRDQHVYIVRENIFRAQDMDYASQFDKYESNTFGLPYDFESIMHYGHNYFSRSAHLPTIVPRRQQQNRSPVRMGNRDKMTDLDSQKISYLYKCLYISYEKDPSTSTPNSGGVHHSRHVTRHRHTPSSTTRRSVPSRVGATTPMSAAARLSEDDLYRLRKNKYNESKSVWRKFKDAVKNQGDGSRGNPSRRYREVSKYSAVTSPGLTKRPSPGDLRPLFPHLDGGRTTSGARTGETADPLVFILLAGLIHSIFSFTPY</sequence>
<evidence type="ECO:0000256" key="4">
    <source>
        <dbReference type="ARBA" id="ARBA00022833"/>
    </source>
</evidence>
<dbReference type="AlphaFoldDB" id="A0A1W0X8B9"/>
<dbReference type="GO" id="GO:0006508">
    <property type="term" value="P:proteolysis"/>
    <property type="evidence" value="ECO:0007669"/>
    <property type="project" value="UniProtKB-KW"/>
</dbReference>
<evidence type="ECO:0000256" key="6">
    <source>
        <dbReference type="PROSITE-ProRule" id="PRU01211"/>
    </source>
</evidence>
<keyword evidence="1 6" id="KW-0645">Protease</keyword>
<feature type="binding site" evidence="6">
    <location>
        <position position="186"/>
    </location>
    <ligand>
        <name>Zn(2+)</name>
        <dbReference type="ChEBI" id="CHEBI:29105"/>
        <note>catalytic</note>
    </ligand>
</feature>
<keyword evidence="11" id="KW-1185">Reference proteome</keyword>
<dbReference type="PROSITE" id="PS51864">
    <property type="entry name" value="ASTACIN"/>
    <property type="match status" value="1"/>
</dbReference>
<dbReference type="OrthoDB" id="291007at2759"/>
<dbReference type="SUPFAM" id="SSF55486">
    <property type="entry name" value="Metalloproteases ('zincins'), catalytic domain"/>
    <property type="match status" value="1"/>
</dbReference>
<feature type="binding site" evidence="6">
    <location>
        <position position="196"/>
    </location>
    <ligand>
        <name>Zn(2+)</name>
        <dbReference type="ChEBI" id="CHEBI:29105"/>
        <note>catalytic</note>
    </ligand>
</feature>
<organism evidence="10 11">
    <name type="scientific">Hypsibius exemplaris</name>
    <name type="common">Freshwater tardigrade</name>
    <dbReference type="NCBI Taxonomy" id="2072580"/>
    <lineage>
        <taxon>Eukaryota</taxon>
        <taxon>Metazoa</taxon>
        <taxon>Ecdysozoa</taxon>
        <taxon>Tardigrada</taxon>
        <taxon>Eutardigrada</taxon>
        <taxon>Parachela</taxon>
        <taxon>Hypsibioidea</taxon>
        <taxon>Hypsibiidae</taxon>
        <taxon>Hypsibius</taxon>
    </lineage>
</organism>
<proteinExistence type="predicted"/>
<keyword evidence="2 6" id="KW-0479">Metal-binding</keyword>
<evidence type="ECO:0000313" key="11">
    <source>
        <dbReference type="Proteomes" id="UP000192578"/>
    </source>
</evidence>
<evidence type="ECO:0000256" key="8">
    <source>
        <dbReference type="SAM" id="MobiDB-lite"/>
    </source>
</evidence>
<comment type="caution">
    <text evidence="6">Lacks conserved residue(s) required for the propagation of feature annotation.</text>
</comment>
<dbReference type="PRINTS" id="PR00480">
    <property type="entry name" value="ASTACIN"/>
</dbReference>
<comment type="cofactor">
    <cofactor evidence="6 7">
        <name>Zn(2+)</name>
        <dbReference type="ChEBI" id="CHEBI:29105"/>
    </cofactor>
    <text evidence="6 7">Binds 1 zinc ion per subunit.</text>
</comment>
<keyword evidence="4 6" id="KW-0862">Zinc</keyword>
<evidence type="ECO:0000256" key="3">
    <source>
        <dbReference type="ARBA" id="ARBA00022801"/>
    </source>
</evidence>
<dbReference type="InterPro" id="IPR034035">
    <property type="entry name" value="Astacin-like_dom"/>
</dbReference>
<name>A0A1W0X8B9_HYPEX</name>
<dbReference type="CDD" id="cd04280">
    <property type="entry name" value="ZnMc_astacin_like"/>
    <property type="match status" value="1"/>
</dbReference>
<feature type="compositionally biased region" description="Basic residues" evidence="8">
    <location>
        <begin position="314"/>
        <end position="325"/>
    </location>
</feature>
<comment type="caution">
    <text evidence="10">The sequence shown here is derived from an EMBL/GenBank/DDBJ whole genome shotgun (WGS) entry which is preliminary data.</text>
</comment>
<feature type="region of interest" description="Disordered" evidence="8">
    <location>
        <begin position="303"/>
        <end position="344"/>
    </location>
</feature>
<dbReference type="Proteomes" id="UP000192578">
    <property type="component" value="Unassembled WGS sequence"/>
</dbReference>
<keyword evidence="5 6" id="KW-0482">Metalloprotease</keyword>
<evidence type="ECO:0000313" key="10">
    <source>
        <dbReference type="EMBL" id="OQV23521.1"/>
    </source>
</evidence>
<dbReference type="EC" id="3.4.24.-" evidence="7"/>
<dbReference type="Gene3D" id="3.40.390.10">
    <property type="entry name" value="Collagenase (Catalytic Domain)"/>
    <property type="match status" value="1"/>
</dbReference>
<protein>
    <recommendedName>
        <fullName evidence="7">Metalloendopeptidase</fullName>
        <ecNumber evidence="7">3.4.24.-</ecNumber>
    </recommendedName>
</protein>
<dbReference type="GO" id="GO:0004222">
    <property type="term" value="F:metalloendopeptidase activity"/>
    <property type="evidence" value="ECO:0007669"/>
    <property type="project" value="UniProtKB-UniRule"/>
</dbReference>
<feature type="binding site" evidence="6">
    <location>
        <position position="190"/>
    </location>
    <ligand>
        <name>Zn(2+)</name>
        <dbReference type="ChEBI" id="CHEBI:29105"/>
        <note>catalytic</note>
    </ligand>
</feature>
<dbReference type="GO" id="GO:0008270">
    <property type="term" value="F:zinc ion binding"/>
    <property type="evidence" value="ECO:0007669"/>
    <property type="project" value="UniProtKB-UniRule"/>
</dbReference>
<evidence type="ECO:0000256" key="2">
    <source>
        <dbReference type="ARBA" id="ARBA00022723"/>
    </source>
</evidence>
<dbReference type="EMBL" id="MTYJ01000011">
    <property type="protein sequence ID" value="OQV23521.1"/>
    <property type="molecule type" value="Genomic_DNA"/>
</dbReference>
<dbReference type="InterPro" id="IPR001506">
    <property type="entry name" value="Peptidase_M12A"/>
</dbReference>
<keyword evidence="3 6" id="KW-0378">Hydrolase</keyword>
<dbReference type="PANTHER" id="PTHR10127">
    <property type="entry name" value="DISCOIDIN, CUB, EGF, LAMININ , AND ZINC METALLOPROTEASE DOMAIN CONTAINING"/>
    <property type="match status" value="1"/>
</dbReference>
<dbReference type="Pfam" id="PF01400">
    <property type="entry name" value="Astacin"/>
    <property type="match status" value="1"/>
</dbReference>
<dbReference type="InterPro" id="IPR024079">
    <property type="entry name" value="MetalloPept_cat_dom_sf"/>
</dbReference>
<evidence type="ECO:0000256" key="5">
    <source>
        <dbReference type="ARBA" id="ARBA00023049"/>
    </source>
</evidence>
<evidence type="ECO:0000256" key="7">
    <source>
        <dbReference type="RuleBase" id="RU361183"/>
    </source>
</evidence>
<feature type="region of interest" description="Disordered" evidence="8">
    <location>
        <begin position="378"/>
        <end position="432"/>
    </location>
</feature>